<reference evidence="2" key="2">
    <citation type="submission" date="2020-08" db="EMBL/GenBank/DDBJ databases">
        <title>Plant Genome Project.</title>
        <authorList>
            <person name="Zhang R.-G."/>
        </authorList>
    </citation>
    <scope>NUCLEOTIDE SEQUENCE</scope>
    <source>
        <strain evidence="2">Huo1</strain>
        <tissue evidence="2">Leaf</tissue>
    </source>
</reference>
<dbReference type="Proteomes" id="UP000298416">
    <property type="component" value="Unassembled WGS sequence"/>
</dbReference>
<dbReference type="AlphaFoldDB" id="A0A8X8XBV9"/>
<accession>A0A8X8XBV9</accession>
<evidence type="ECO:0000313" key="2">
    <source>
        <dbReference type="EMBL" id="KAG6409954.1"/>
    </source>
</evidence>
<keyword evidence="3" id="KW-1185">Reference proteome</keyword>
<reference evidence="2" key="1">
    <citation type="submission" date="2018-01" db="EMBL/GenBank/DDBJ databases">
        <authorList>
            <person name="Mao J.F."/>
        </authorList>
    </citation>
    <scope>NUCLEOTIDE SEQUENCE</scope>
    <source>
        <strain evidence="2">Huo1</strain>
        <tissue evidence="2">Leaf</tissue>
    </source>
</reference>
<sequence>MTALRSHLTSLADADARHEDDYWFSLHNKDDMRATPEDTVNPRDEGTTGASTSSSEVANYANLYGFARMSYKFSKELASKWPEEEQQERSLGGR</sequence>
<evidence type="ECO:0000313" key="3">
    <source>
        <dbReference type="Proteomes" id="UP000298416"/>
    </source>
</evidence>
<proteinExistence type="predicted"/>
<dbReference type="EMBL" id="PNBA02000010">
    <property type="protein sequence ID" value="KAG6409954.1"/>
    <property type="molecule type" value="Genomic_DNA"/>
</dbReference>
<protein>
    <submittedName>
        <fullName evidence="2">Uncharacterized protein</fullName>
    </submittedName>
</protein>
<evidence type="ECO:0000256" key="1">
    <source>
        <dbReference type="SAM" id="MobiDB-lite"/>
    </source>
</evidence>
<organism evidence="2">
    <name type="scientific">Salvia splendens</name>
    <name type="common">Scarlet sage</name>
    <dbReference type="NCBI Taxonomy" id="180675"/>
    <lineage>
        <taxon>Eukaryota</taxon>
        <taxon>Viridiplantae</taxon>
        <taxon>Streptophyta</taxon>
        <taxon>Embryophyta</taxon>
        <taxon>Tracheophyta</taxon>
        <taxon>Spermatophyta</taxon>
        <taxon>Magnoliopsida</taxon>
        <taxon>eudicotyledons</taxon>
        <taxon>Gunneridae</taxon>
        <taxon>Pentapetalae</taxon>
        <taxon>asterids</taxon>
        <taxon>lamiids</taxon>
        <taxon>Lamiales</taxon>
        <taxon>Lamiaceae</taxon>
        <taxon>Nepetoideae</taxon>
        <taxon>Mentheae</taxon>
        <taxon>Salviinae</taxon>
        <taxon>Salvia</taxon>
        <taxon>Salvia subgen. Calosphace</taxon>
        <taxon>core Calosphace</taxon>
    </lineage>
</organism>
<feature type="region of interest" description="Disordered" evidence="1">
    <location>
        <begin position="26"/>
        <end position="54"/>
    </location>
</feature>
<gene>
    <name evidence="2" type="ORF">SASPL_127998</name>
</gene>
<name>A0A8X8XBV9_SALSN</name>
<feature type="compositionally biased region" description="Basic and acidic residues" evidence="1">
    <location>
        <begin position="26"/>
        <end position="46"/>
    </location>
</feature>
<comment type="caution">
    <text evidence="2">The sequence shown here is derived from an EMBL/GenBank/DDBJ whole genome shotgun (WGS) entry which is preliminary data.</text>
</comment>